<feature type="compositionally biased region" description="Basic and acidic residues" evidence="1">
    <location>
        <begin position="50"/>
        <end position="69"/>
    </location>
</feature>
<evidence type="ECO:0000256" key="1">
    <source>
        <dbReference type="SAM" id="MobiDB-lite"/>
    </source>
</evidence>
<accession>A0A9Q1KSA9</accession>
<evidence type="ECO:0000313" key="3">
    <source>
        <dbReference type="Proteomes" id="UP001153076"/>
    </source>
</evidence>
<feature type="region of interest" description="Disordered" evidence="1">
    <location>
        <begin position="37"/>
        <end position="96"/>
    </location>
</feature>
<sequence length="165" mass="17339">MGSNVRRDSDERILGTHGSGAGNLRLHWGPASHWGKIPIPASLGPNGNGDGDREEIQSPTRDGDRDRVKFYPASASPLGKKSLSASSLPHSRLGKNASPFPFIFKIVKISVGALSGIESPLRMGTGRNFFPATSNGAGTGCGAERGGDGKHAPSQNRPVAIPRKY</sequence>
<keyword evidence="3" id="KW-1185">Reference proteome</keyword>
<dbReference type="Proteomes" id="UP001153076">
    <property type="component" value="Unassembled WGS sequence"/>
</dbReference>
<feature type="compositionally biased region" description="Basic and acidic residues" evidence="1">
    <location>
        <begin position="1"/>
        <end position="14"/>
    </location>
</feature>
<feature type="region of interest" description="Disordered" evidence="1">
    <location>
        <begin position="1"/>
        <end position="25"/>
    </location>
</feature>
<dbReference type="AlphaFoldDB" id="A0A9Q1KSA9"/>
<proteinExistence type="predicted"/>
<protein>
    <submittedName>
        <fullName evidence="2">Uncharacterized protein</fullName>
    </submittedName>
</protein>
<reference evidence="2" key="1">
    <citation type="submission" date="2022-04" db="EMBL/GenBank/DDBJ databases">
        <title>Carnegiea gigantea Genome sequencing and assembly v2.</title>
        <authorList>
            <person name="Copetti D."/>
            <person name="Sanderson M.J."/>
            <person name="Burquez A."/>
            <person name="Wojciechowski M.F."/>
        </authorList>
    </citation>
    <scope>NUCLEOTIDE SEQUENCE</scope>
    <source>
        <strain evidence="2">SGP5-SGP5p</strain>
        <tissue evidence="2">Aerial part</tissue>
    </source>
</reference>
<dbReference type="EMBL" id="JAKOGI010000029">
    <property type="protein sequence ID" value="KAJ8448507.1"/>
    <property type="molecule type" value="Genomic_DNA"/>
</dbReference>
<gene>
    <name evidence="2" type="ORF">Cgig2_012151</name>
</gene>
<feature type="region of interest" description="Disordered" evidence="1">
    <location>
        <begin position="137"/>
        <end position="165"/>
    </location>
</feature>
<evidence type="ECO:0000313" key="2">
    <source>
        <dbReference type="EMBL" id="KAJ8448507.1"/>
    </source>
</evidence>
<comment type="caution">
    <text evidence="2">The sequence shown here is derived from an EMBL/GenBank/DDBJ whole genome shotgun (WGS) entry which is preliminary data.</text>
</comment>
<organism evidence="2 3">
    <name type="scientific">Carnegiea gigantea</name>
    <dbReference type="NCBI Taxonomy" id="171969"/>
    <lineage>
        <taxon>Eukaryota</taxon>
        <taxon>Viridiplantae</taxon>
        <taxon>Streptophyta</taxon>
        <taxon>Embryophyta</taxon>
        <taxon>Tracheophyta</taxon>
        <taxon>Spermatophyta</taxon>
        <taxon>Magnoliopsida</taxon>
        <taxon>eudicotyledons</taxon>
        <taxon>Gunneridae</taxon>
        <taxon>Pentapetalae</taxon>
        <taxon>Caryophyllales</taxon>
        <taxon>Cactineae</taxon>
        <taxon>Cactaceae</taxon>
        <taxon>Cactoideae</taxon>
        <taxon>Echinocereeae</taxon>
        <taxon>Carnegiea</taxon>
    </lineage>
</organism>
<name>A0A9Q1KSA9_9CARY</name>